<feature type="chain" id="PRO_5047453770" evidence="1">
    <location>
        <begin position="22"/>
        <end position="306"/>
    </location>
</feature>
<dbReference type="Proteomes" id="UP001235840">
    <property type="component" value="Unassembled WGS sequence"/>
</dbReference>
<evidence type="ECO:0000313" key="4">
    <source>
        <dbReference type="Proteomes" id="UP001235840"/>
    </source>
</evidence>
<dbReference type="InterPro" id="IPR010916">
    <property type="entry name" value="TonB_box_CS"/>
</dbReference>
<dbReference type="SUPFAM" id="SSF53850">
    <property type="entry name" value="Periplasmic binding protein-like II"/>
    <property type="match status" value="1"/>
</dbReference>
<dbReference type="PROSITE" id="PS51257">
    <property type="entry name" value="PROKAR_LIPOPROTEIN"/>
    <property type="match status" value="1"/>
</dbReference>
<name>A0ABT9W419_9BACI</name>
<reference evidence="3 4" key="1">
    <citation type="submission" date="2023-07" db="EMBL/GenBank/DDBJ databases">
        <title>Genomic Encyclopedia of Type Strains, Phase IV (KMG-IV): sequencing the most valuable type-strain genomes for metagenomic binning, comparative biology and taxonomic classification.</title>
        <authorList>
            <person name="Goeker M."/>
        </authorList>
    </citation>
    <scope>NUCLEOTIDE SEQUENCE [LARGE SCALE GENOMIC DNA]</scope>
    <source>
        <strain evidence="3 4">DSM 12751</strain>
    </source>
</reference>
<feature type="signal peptide" evidence="1">
    <location>
        <begin position="1"/>
        <end position="21"/>
    </location>
</feature>
<dbReference type="PROSITE" id="PS00430">
    <property type="entry name" value="TONB_DEPENDENT_REC_1"/>
    <property type="match status" value="1"/>
</dbReference>
<dbReference type="Gene3D" id="3.40.190.10">
    <property type="entry name" value="Periplasmic binding protein-like II"/>
    <property type="match status" value="1"/>
</dbReference>
<dbReference type="EMBL" id="JAUSTY010000020">
    <property type="protein sequence ID" value="MDQ0167837.1"/>
    <property type="molecule type" value="Genomic_DNA"/>
</dbReference>
<keyword evidence="1" id="KW-0732">Signal</keyword>
<evidence type="ECO:0000259" key="2">
    <source>
        <dbReference type="Pfam" id="PF04069"/>
    </source>
</evidence>
<gene>
    <name evidence="3" type="ORF">J2S11_003766</name>
</gene>
<comment type="caution">
    <text evidence="3">The sequence shown here is derived from an EMBL/GenBank/DDBJ whole genome shotgun (WGS) entry which is preliminary data.</text>
</comment>
<accession>A0ABT9W419</accession>
<dbReference type="CDD" id="cd13528">
    <property type="entry name" value="PBP2_osmoprotectants"/>
    <property type="match status" value="1"/>
</dbReference>
<dbReference type="Pfam" id="PF04069">
    <property type="entry name" value="OpuAC"/>
    <property type="match status" value="1"/>
</dbReference>
<proteinExistence type="predicted"/>
<dbReference type="Gene3D" id="3.40.190.120">
    <property type="entry name" value="Osmoprotection protein (prox), domain 2"/>
    <property type="match status" value="1"/>
</dbReference>
<protein>
    <submittedName>
        <fullName evidence="3">Glycine betaine/choline ABC-type transport system substrate-binding protein</fullName>
    </submittedName>
</protein>
<dbReference type="RefSeq" id="WP_307397077.1">
    <property type="nucleotide sequence ID" value="NZ_BAAADK010000049.1"/>
</dbReference>
<dbReference type="InterPro" id="IPR007210">
    <property type="entry name" value="ABC_Gly_betaine_transp_sub-bd"/>
</dbReference>
<sequence length="306" mass="34201">MKIKGLSLIIMILLIGLLAAACGQSNSGADTSPENTVVVSGKKFTEQVILANMISILLEERTDINVVNRADLGETDVLHQGMLDGDIDLYVEYTGTGFSIVLKEELDTNDAQEIYNRTKSGYEENYNFTWLEPFDFENTYAISLRPELAEELGVETMSDLAEYTNELTFGAPPAYYEREDGFDGMNETYEYSSWAGSNQMEFGLMYTAAANGEVDVISGFTTDGQITRYNLKVLEDDKKFFPPYDAAPVVRQETLDRHPEIADILAELGPYLTAETMSELNGLVDEDAQREDRVAREFLEENGLID</sequence>
<feature type="domain" description="ABC-type glycine betaine transport system substrate-binding" evidence="2">
    <location>
        <begin position="36"/>
        <end position="301"/>
    </location>
</feature>
<keyword evidence="4" id="KW-1185">Reference proteome</keyword>
<evidence type="ECO:0000313" key="3">
    <source>
        <dbReference type="EMBL" id="MDQ0167837.1"/>
    </source>
</evidence>
<evidence type="ECO:0000256" key="1">
    <source>
        <dbReference type="SAM" id="SignalP"/>
    </source>
</evidence>
<organism evidence="3 4">
    <name type="scientific">Caldalkalibacillus horti</name>
    <dbReference type="NCBI Taxonomy" id="77523"/>
    <lineage>
        <taxon>Bacteria</taxon>
        <taxon>Bacillati</taxon>
        <taxon>Bacillota</taxon>
        <taxon>Bacilli</taxon>
        <taxon>Bacillales</taxon>
        <taxon>Bacillaceae</taxon>
        <taxon>Caldalkalibacillus</taxon>
    </lineage>
</organism>